<reference evidence="2" key="1">
    <citation type="submission" date="2022-11" db="EMBL/GenBank/DDBJ databases">
        <authorList>
            <person name="Petersen C."/>
        </authorList>
    </citation>
    <scope>NUCLEOTIDE SEQUENCE</scope>
    <source>
        <strain evidence="2">IBT 21917</strain>
    </source>
</reference>
<dbReference type="AlphaFoldDB" id="A0A9W9IVB5"/>
<reference evidence="2" key="2">
    <citation type="journal article" date="2023" name="IMA Fungus">
        <title>Comparative genomic study of the Penicillium genus elucidates a diverse pangenome and 15 lateral gene transfer events.</title>
        <authorList>
            <person name="Petersen C."/>
            <person name="Sorensen T."/>
            <person name="Nielsen M.R."/>
            <person name="Sondergaard T.E."/>
            <person name="Sorensen J.L."/>
            <person name="Fitzpatrick D.A."/>
            <person name="Frisvad J.C."/>
            <person name="Nielsen K.L."/>
        </authorList>
    </citation>
    <scope>NUCLEOTIDE SEQUENCE</scope>
    <source>
        <strain evidence="2">IBT 21917</strain>
    </source>
</reference>
<proteinExistence type="predicted"/>
<evidence type="ECO:0000313" key="2">
    <source>
        <dbReference type="EMBL" id="KAJ5184146.1"/>
    </source>
</evidence>
<feature type="region of interest" description="Disordered" evidence="1">
    <location>
        <begin position="171"/>
        <end position="190"/>
    </location>
</feature>
<accession>A0A9W9IVB5</accession>
<gene>
    <name evidence="2" type="ORF">N7492_001762</name>
</gene>
<comment type="caution">
    <text evidence="2">The sequence shown here is derived from an EMBL/GenBank/DDBJ whole genome shotgun (WGS) entry which is preliminary data.</text>
</comment>
<keyword evidence="3" id="KW-1185">Reference proteome</keyword>
<sequence length="308" mass="34850">MLPNRCVELSRRRGPFYLKNHCHLSDFTQCPPKDANHQPGYIRASDLRFDSLLQYLRRAGQSAPELDEICLMQLSQRNGSTQFVPLEERNFVPVIVNAAEASFRHPLDIAVFEHLDQPASPEILPVPDVPVNQRLLALARLIDHQEPPTPADQQLVLYRPWVLSGLEDSWTGHRVPRNPPPREEPVRRPRALSSGVISANPGAMDHGREDHVWSAGDQYDTRSYVNIGNMSIRTKPHAAVLDPVRPASYLGAAEEIRLAPRLPNHLPPAHPPPARARPYLSWRVPDDPDHPAFWFIRGTGPHPELWWG</sequence>
<evidence type="ECO:0000256" key="1">
    <source>
        <dbReference type="SAM" id="MobiDB-lite"/>
    </source>
</evidence>
<dbReference type="Proteomes" id="UP001146351">
    <property type="component" value="Unassembled WGS sequence"/>
</dbReference>
<protein>
    <submittedName>
        <fullName evidence="2">Uncharacterized protein</fullName>
    </submittedName>
</protein>
<dbReference type="EMBL" id="JAPQKO010000001">
    <property type="protein sequence ID" value="KAJ5184146.1"/>
    <property type="molecule type" value="Genomic_DNA"/>
</dbReference>
<organism evidence="2 3">
    <name type="scientific">Penicillium capsulatum</name>
    <dbReference type="NCBI Taxonomy" id="69766"/>
    <lineage>
        <taxon>Eukaryota</taxon>
        <taxon>Fungi</taxon>
        <taxon>Dikarya</taxon>
        <taxon>Ascomycota</taxon>
        <taxon>Pezizomycotina</taxon>
        <taxon>Eurotiomycetes</taxon>
        <taxon>Eurotiomycetidae</taxon>
        <taxon>Eurotiales</taxon>
        <taxon>Aspergillaceae</taxon>
        <taxon>Penicillium</taxon>
    </lineage>
</organism>
<name>A0A9W9IVB5_9EURO</name>
<evidence type="ECO:0000313" key="3">
    <source>
        <dbReference type="Proteomes" id="UP001146351"/>
    </source>
</evidence>